<gene>
    <name evidence="2" type="ORF">clP1_004</name>
</gene>
<dbReference type="Pfam" id="PF02368">
    <property type="entry name" value="Big_2"/>
    <property type="match status" value="1"/>
</dbReference>
<feature type="domain" description="BIG2" evidence="1">
    <location>
        <begin position="2"/>
        <end position="69"/>
    </location>
</feature>
<evidence type="ECO:0000313" key="2">
    <source>
        <dbReference type="EMBL" id="AER59763.1"/>
    </source>
</evidence>
<dbReference type="Gene3D" id="2.60.40.1080">
    <property type="match status" value="1"/>
</dbReference>
<reference evidence="2 3" key="1">
    <citation type="journal article" date="2012" name="Gene">
        <title>Genome sequence of the phage clP1, which infects the beer spoilage bacterium Pediococcus damnosus.</title>
        <authorList>
            <person name="Kelly D."/>
            <person name="O'Sullivan O."/>
            <person name="Mills S."/>
            <person name="McAuliffe O."/>
            <person name="Ross R.P."/>
            <person name="Neve H."/>
            <person name="Coffey A."/>
        </authorList>
    </citation>
    <scope>NUCLEOTIDE SEQUENCE [LARGE SCALE GENOMIC DNA]</scope>
</reference>
<sequence>MKVGDTKKVSVTTDPADADDSAAVIAAVKWTSSDDTKATVGADGTITAVDAGTATITATSGELTATIAVTVTAAA</sequence>
<dbReference type="InterPro" id="IPR003343">
    <property type="entry name" value="Big_2"/>
</dbReference>
<evidence type="ECO:0000259" key="1">
    <source>
        <dbReference type="Pfam" id="PF02368"/>
    </source>
</evidence>
<dbReference type="EMBL" id="JN051154">
    <property type="protein sequence ID" value="AER59763.1"/>
    <property type="molecule type" value="Genomic_DNA"/>
</dbReference>
<proteinExistence type="predicted"/>
<name>G8FUY7_9CAUD</name>
<evidence type="ECO:0000313" key="3">
    <source>
        <dbReference type="Proteomes" id="UP000005879"/>
    </source>
</evidence>
<protein>
    <recommendedName>
        <fullName evidence="1">BIG2 domain-containing protein</fullName>
    </recommendedName>
</protein>
<dbReference type="SUPFAM" id="SSF49373">
    <property type="entry name" value="Invasin/intimin cell-adhesion fragments"/>
    <property type="match status" value="1"/>
</dbReference>
<accession>G8FUY7</accession>
<dbReference type="Proteomes" id="UP000005879">
    <property type="component" value="Segment"/>
</dbReference>
<keyword evidence="3" id="KW-1185">Reference proteome</keyword>
<organism evidence="2 3">
    <name type="scientific">Pediococcus phage cIP1</name>
    <dbReference type="NCBI Taxonomy" id="2681621"/>
    <lineage>
        <taxon>Viruses</taxon>
        <taxon>Duplodnaviria</taxon>
        <taxon>Heunggongvirae</taxon>
        <taxon>Uroviricota</taxon>
        <taxon>Caudoviricetes</taxon>
        <taxon>Coetzeevirus</taxon>
        <taxon>Coetzeevirus cIP1</taxon>
    </lineage>
</organism>
<dbReference type="RefSeq" id="YP_004934169.1">
    <property type="nucleotide sequence ID" value="NC_016161.1"/>
</dbReference>
<dbReference type="KEGG" id="vg:11294609"/>
<dbReference type="GeneID" id="11294609"/>
<dbReference type="InterPro" id="IPR008964">
    <property type="entry name" value="Invasin/intimin_cell_adhesion"/>
</dbReference>